<dbReference type="PROSITE" id="PS00107">
    <property type="entry name" value="PROTEIN_KINASE_ATP"/>
    <property type="match status" value="1"/>
</dbReference>
<evidence type="ECO:0000256" key="3">
    <source>
        <dbReference type="PROSITE-ProRule" id="PRU10141"/>
    </source>
</evidence>
<dbReference type="VEuPathDB" id="FungiDB:MELLADRAFT_45059"/>
<dbReference type="InterPro" id="IPR008271">
    <property type="entry name" value="Ser/Thr_kinase_AS"/>
</dbReference>
<dbReference type="OrthoDB" id="4062651at2759"/>
<evidence type="ECO:0000259" key="5">
    <source>
        <dbReference type="PROSITE" id="PS50011"/>
    </source>
</evidence>
<protein>
    <recommendedName>
        <fullName evidence="5">Protein kinase domain-containing protein</fullName>
    </recommendedName>
</protein>
<feature type="domain" description="Protein kinase" evidence="5">
    <location>
        <begin position="22"/>
        <end position="252"/>
    </location>
</feature>
<evidence type="ECO:0000256" key="1">
    <source>
        <dbReference type="ARBA" id="ARBA00022741"/>
    </source>
</evidence>
<dbReference type="Gene3D" id="1.10.510.10">
    <property type="entry name" value="Transferase(Phosphotransferase) domain 1"/>
    <property type="match status" value="1"/>
</dbReference>
<dbReference type="EMBL" id="GL883136">
    <property type="protein sequence ID" value="EGG01671.1"/>
    <property type="molecule type" value="Genomic_DNA"/>
</dbReference>
<dbReference type="PROSITE" id="PS00108">
    <property type="entry name" value="PROTEIN_KINASE_ST"/>
    <property type="match status" value="1"/>
</dbReference>
<dbReference type="GO" id="GO:0004674">
    <property type="term" value="F:protein serine/threonine kinase activity"/>
    <property type="evidence" value="ECO:0007669"/>
    <property type="project" value="UniProtKB-KW"/>
</dbReference>
<dbReference type="HOGENOM" id="CLU_1104921_0_0_1"/>
<feature type="non-terminal residue" evidence="6">
    <location>
        <position position="252"/>
    </location>
</feature>
<dbReference type="PANTHER" id="PTHR44329:SF298">
    <property type="entry name" value="MIXED LINEAGE KINASE DOMAIN-LIKE PROTEIN"/>
    <property type="match status" value="1"/>
</dbReference>
<evidence type="ECO:0000313" key="7">
    <source>
        <dbReference type="Proteomes" id="UP000001072"/>
    </source>
</evidence>
<keyword evidence="2 3" id="KW-0067">ATP-binding</keyword>
<dbReference type="STRING" id="747676.F4S0Y6"/>
<dbReference type="KEGG" id="mlr:MELLADRAFT_45059"/>
<name>F4S0Y6_MELLP</name>
<keyword evidence="4" id="KW-0808">Transferase</keyword>
<dbReference type="PROSITE" id="PS50011">
    <property type="entry name" value="PROTEIN_KINASE_DOM"/>
    <property type="match status" value="1"/>
</dbReference>
<dbReference type="InterPro" id="IPR000719">
    <property type="entry name" value="Prot_kinase_dom"/>
</dbReference>
<proteinExistence type="inferred from homology"/>
<gene>
    <name evidence="6" type="ORF">MELLADRAFT_45059</name>
</gene>
<comment type="similarity">
    <text evidence="4">Belongs to the protein kinase superfamily.</text>
</comment>
<dbReference type="SMART" id="SM00220">
    <property type="entry name" value="S_TKc"/>
    <property type="match status" value="1"/>
</dbReference>
<dbReference type="PIRSF" id="PIRSF000654">
    <property type="entry name" value="Integrin-linked_kinase"/>
    <property type="match status" value="1"/>
</dbReference>
<evidence type="ECO:0000256" key="4">
    <source>
        <dbReference type="RuleBase" id="RU000304"/>
    </source>
</evidence>
<dbReference type="Gene3D" id="3.30.200.20">
    <property type="entry name" value="Phosphorylase Kinase, domain 1"/>
    <property type="match status" value="1"/>
</dbReference>
<evidence type="ECO:0000256" key="2">
    <source>
        <dbReference type="ARBA" id="ARBA00022840"/>
    </source>
</evidence>
<dbReference type="InParanoid" id="F4S0Y6"/>
<dbReference type="AlphaFoldDB" id="F4S0Y6"/>
<reference evidence="7" key="1">
    <citation type="journal article" date="2011" name="Proc. Natl. Acad. Sci. U.S.A.">
        <title>Obligate biotrophy features unraveled by the genomic analysis of rust fungi.</title>
        <authorList>
            <person name="Duplessis S."/>
            <person name="Cuomo C.A."/>
            <person name="Lin Y.-C."/>
            <person name="Aerts A."/>
            <person name="Tisserant E."/>
            <person name="Veneault-Fourrey C."/>
            <person name="Joly D.L."/>
            <person name="Hacquard S."/>
            <person name="Amselem J."/>
            <person name="Cantarel B.L."/>
            <person name="Chiu R."/>
            <person name="Coutinho P.M."/>
            <person name="Feau N."/>
            <person name="Field M."/>
            <person name="Frey P."/>
            <person name="Gelhaye E."/>
            <person name="Goldberg J."/>
            <person name="Grabherr M.G."/>
            <person name="Kodira C.D."/>
            <person name="Kohler A."/>
            <person name="Kuees U."/>
            <person name="Lindquist E.A."/>
            <person name="Lucas S.M."/>
            <person name="Mago R."/>
            <person name="Mauceli E."/>
            <person name="Morin E."/>
            <person name="Murat C."/>
            <person name="Pangilinan J.L."/>
            <person name="Park R."/>
            <person name="Pearson M."/>
            <person name="Quesneville H."/>
            <person name="Rouhier N."/>
            <person name="Sakthikumar S."/>
            <person name="Salamov A.A."/>
            <person name="Schmutz J."/>
            <person name="Selles B."/>
            <person name="Shapiro H."/>
            <person name="Tanguay P."/>
            <person name="Tuskan G.A."/>
            <person name="Henrissat B."/>
            <person name="Van de Peer Y."/>
            <person name="Rouze P."/>
            <person name="Ellis J.G."/>
            <person name="Dodds P.N."/>
            <person name="Schein J.E."/>
            <person name="Zhong S."/>
            <person name="Hamelin R.C."/>
            <person name="Grigoriev I.V."/>
            <person name="Szabo L.J."/>
            <person name="Martin F."/>
        </authorList>
    </citation>
    <scope>NUCLEOTIDE SEQUENCE [LARGE SCALE GENOMIC DNA]</scope>
    <source>
        <strain evidence="7">98AG31 / pathotype 3-4-7</strain>
    </source>
</reference>
<dbReference type="RefSeq" id="XP_007415016.1">
    <property type="nucleotide sequence ID" value="XM_007414954.1"/>
</dbReference>
<keyword evidence="4" id="KW-0723">Serine/threonine-protein kinase</keyword>
<keyword evidence="7" id="KW-1185">Reference proteome</keyword>
<dbReference type="GeneID" id="18928220"/>
<dbReference type="Pfam" id="PF00069">
    <property type="entry name" value="Pkinase"/>
    <property type="match status" value="1"/>
</dbReference>
<accession>F4S0Y6</accession>
<dbReference type="InterPro" id="IPR011009">
    <property type="entry name" value="Kinase-like_dom_sf"/>
</dbReference>
<dbReference type="InterPro" id="IPR051681">
    <property type="entry name" value="Ser/Thr_Kinases-Pseudokinases"/>
</dbReference>
<feature type="binding site" evidence="3">
    <location>
        <position position="49"/>
    </location>
    <ligand>
        <name>ATP</name>
        <dbReference type="ChEBI" id="CHEBI:30616"/>
    </ligand>
</feature>
<organism evidence="7">
    <name type="scientific">Melampsora larici-populina (strain 98AG31 / pathotype 3-4-7)</name>
    <name type="common">Poplar leaf rust fungus</name>
    <dbReference type="NCBI Taxonomy" id="747676"/>
    <lineage>
        <taxon>Eukaryota</taxon>
        <taxon>Fungi</taxon>
        <taxon>Dikarya</taxon>
        <taxon>Basidiomycota</taxon>
        <taxon>Pucciniomycotina</taxon>
        <taxon>Pucciniomycetes</taxon>
        <taxon>Pucciniales</taxon>
        <taxon>Melampsoraceae</taxon>
        <taxon>Melampsora</taxon>
    </lineage>
</organism>
<keyword evidence="1 3" id="KW-0547">Nucleotide-binding</keyword>
<evidence type="ECO:0000313" key="6">
    <source>
        <dbReference type="EMBL" id="EGG01671.1"/>
    </source>
</evidence>
<dbReference type="Proteomes" id="UP000001072">
    <property type="component" value="Unassembled WGS sequence"/>
</dbReference>
<dbReference type="GO" id="GO:0005524">
    <property type="term" value="F:ATP binding"/>
    <property type="evidence" value="ECO:0007669"/>
    <property type="project" value="UniProtKB-UniRule"/>
</dbReference>
<dbReference type="eggNOG" id="KOG0192">
    <property type="taxonomic scope" value="Eukaryota"/>
</dbReference>
<keyword evidence="4" id="KW-0418">Kinase</keyword>
<dbReference type="PANTHER" id="PTHR44329">
    <property type="entry name" value="SERINE/THREONINE-PROTEIN KINASE TNNI3K-RELATED"/>
    <property type="match status" value="1"/>
</dbReference>
<sequence>MDSTISSDTRFDIIDFNHLSPELDWHRLGAGSFGSVYRAEYLGLPVAVKEIFSRTDYNVEKYFARECKILQEARHPNIVQYIGLCLAPPGPPKHDYQPDSDEEENAPPVVGKKARPAAKRILIISEYLPKGNLRGHLITHATGPSLSWRLRLSFAIDITRSIAYLHERRCLHRDLKLENCLITDNFRIKLCDFGFARLEAKNEEEVRRLSYCGTDGYMSPEILRGEPFGLATDIYSLGILFCELITLKLTGQ</sequence>
<dbReference type="SUPFAM" id="SSF56112">
    <property type="entry name" value="Protein kinase-like (PK-like)"/>
    <property type="match status" value="1"/>
</dbReference>
<dbReference type="InterPro" id="IPR017441">
    <property type="entry name" value="Protein_kinase_ATP_BS"/>
</dbReference>